<feature type="domain" description="CRAL-TRIO" evidence="1">
    <location>
        <begin position="113"/>
        <end position="308"/>
    </location>
</feature>
<sequence length="314" mass="36269">LSWLSQTPFSSRPCKQKSLLQNLKTVNMEFTFNEELQKIPETFLSKEELTAIETLKLRIQDLIQQNEDYSYDFYLMHWLRVQKYNVDKAETMIREAVKWRTENNIQNLLEEDFDQAVDAKLHVDLNGITKEGYPINCANAGKFRVREAINIFGKDAVYRHWFQILAKSERYILDARRKMDRESKATNQQLSLSYAKSWLIMNMTGLSLLEMLSVDVLSVMATTFQNQVKYFPVIGGTICCVNANKFFDVAFKIISPILKGSNVSVYVFGTNEEKWKPFILTHINADQIQLVVGNGTPSEKGNENKGCLLQKVYT</sequence>
<dbReference type="PROSITE" id="PS50191">
    <property type="entry name" value="CRAL_TRIO"/>
    <property type="match status" value="1"/>
</dbReference>
<gene>
    <name evidence="2" type="ORF">AFUS01_LOCUS8181</name>
</gene>
<proteinExistence type="predicted"/>
<dbReference type="InterPro" id="IPR051064">
    <property type="entry name" value="SEC14/CRAL-TRIO_domain"/>
</dbReference>
<dbReference type="OrthoDB" id="6416797at2759"/>
<evidence type="ECO:0000313" key="2">
    <source>
        <dbReference type="EMBL" id="CAG7718812.1"/>
    </source>
</evidence>
<dbReference type="PANTHER" id="PTHR23324:SF83">
    <property type="entry name" value="SEC14-LIKE PROTEIN 2"/>
    <property type="match status" value="1"/>
</dbReference>
<feature type="non-terminal residue" evidence="2">
    <location>
        <position position="1"/>
    </location>
</feature>
<dbReference type="AlphaFoldDB" id="A0A8J2JIG7"/>
<reference evidence="2" key="1">
    <citation type="submission" date="2021-06" db="EMBL/GenBank/DDBJ databases">
        <authorList>
            <person name="Hodson N. C."/>
            <person name="Mongue J. A."/>
            <person name="Jaron S. K."/>
        </authorList>
    </citation>
    <scope>NUCLEOTIDE SEQUENCE</scope>
</reference>
<evidence type="ECO:0000313" key="3">
    <source>
        <dbReference type="Proteomes" id="UP000708208"/>
    </source>
</evidence>
<dbReference type="InterPro" id="IPR001251">
    <property type="entry name" value="CRAL-TRIO_dom"/>
</dbReference>
<keyword evidence="3" id="KW-1185">Reference proteome</keyword>
<evidence type="ECO:0000259" key="1">
    <source>
        <dbReference type="PROSITE" id="PS50191"/>
    </source>
</evidence>
<comment type="caution">
    <text evidence="2">The sequence shown here is derived from an EMBL/GenBank/DDBJ whole genome shotgun (WGS) entry which is preliminary data.</text>
</comment>
<dbReference type="EMBL" id="CAJVCH010056166">
    <property type="protein sequence ID" value="CAG7718812.1"/>
    <property type="molecule type" value="Genomic_DNA"/>
</dbReference>
<dbReference type="GO" id="GO:0005737">
    <property type="term" value="C:cytoplasm"/>
    <property type="evidence" value="ECO:0007669"/>
    <property type="project" value="TreeGrafter"/>
</dbReference>
<dbReference type="CDD" id="cd00170">
    <property type="entry name" value="SEC14"/>
    <property type="match status" value="1"/>
</dbReference>
<organism evidence="2 3">
    <name type="scientific">Allacma fusca</name>
    <dbReference type="NCBI Taxonomy" id="39272"/>
    <lineage>
        <taxon>Eukaryota</taxon>
        <taxon>Metazoa</taxon>
        <taxon>Ecdysozoa</taxon>
        <taxon>Arthropoda</taxon>
        <taxon>Hexapoda</taxon>
        <taxon>Collembola</taxon>
        <taxon>Symphypleona</taxon>
        <taxon>Sminthuridae</taxon>
        <taxon>Allacma</taxon>
    </lineage>
</organism>
<dbReference type="Pfam" id="PF00650">
    <property type="entry name" value="CRAL_TRIO"/>
    <property type="match status" value="1"/>
</dbReference>
<name>A0A8J2JIG7_9HEXA</name>
<dbReference type="PANTHER" id="PTHR23324">
    <property type="entry name" value="SEC14 RELATED PROTEIN"/>
    <property type="match status" value="1"/>
</dbReference>
<accession>A0A8J2JIG7</accession>
<dbReference type="Proteomes" id="UP000708208">
    <property type="component" value="Unassembled WGS sequence"/>
</dbReference>
<protein>
    <recommendedName>
        <fullName evidence="1">CRAL-TRIO domain-containing protein</fullName>
    </recommendedName>
</protein>